<reference evidence="4" key="1">
    <citation type="submission" date="2019-08" db="EMBL/GenBank/DDBJ databases">
        <title>The genome of the North American firefly Photinus pyralis.</title>
        <authorList>
            <consortium name="Photinus pyralis genome working group"/>
            <person name="Fallon T.R."/>
            <person name="Sander Lower S.E."/>
            <person name="Weng J.-K."/>
        </authorList>
    </citation>
    <scope>NUCLEOTIDE SEQUENCE</scope>
    <source>
        <strain evidence="4">TRF0915ILg1</strain>
        <tissue evidence="4">Whole body</tissue>
    </source>
</reference>
<dbReference type="Gene3D" id="2.60.40.10">
    <property type="entry name" value="Immunoglobulins"/>
    <property type="match status" value="1"/>
</dbReference>
<dbReference type="SUPFAM" id="SSF48726">
    <property type="entry name" value="Immunoglobulin"/>
    <property type="match status" value="1"/>
</dbReference>
<gene>
    <name evidence="4" type="ORF">ILUMI_20908</name>
</gene>
<dbReference type="PROSITE" id="PS50835">
    <property type="entry name" value="IG_LIKE"/>
    <property type="match status" value="1"/>
</dbReference>
<evidence type="ECO:0000313" key="5">
    <source>
        <dbReference type="Proteomes" id="UP000801492"/>
    </source>
</evidence>
<feature type="non-terminal residue" evidence="4">
    <location>
        <position position="241"/>
    </location>
</feature>
<dbReference type="PANTHER" id="PTHR45080">
    <property type="entry name" value="CONTACTIN 5"/>
    <property type="match status" value="1"/>
</dbReference>
<dbReference type="GO" id="GO:0008046">
    <property type="term" value="F:axon guidance receptor activity"/>
    <property type="evidence" value="ECO:0007669"/>
    <property type="project" value="TreeGrafter"/>
</dbReference>
<dbReference type="InterPro" id="IPR036179">
    <property type="entry name" value="Ig-like_dom_sf"/>
</dbReference>
<keyword evidence="1" id="KW-0393">Immunoglobulin domain</keyword>
<protein>
    <recommendedName>
        <fullName evidence="3">Ig-like domain-containing protein</fullName>
    </recommendedName>
</protein>
<accession>A0A8K0FYH7</accession>
<organism evidence="4 5">
    <name type="scientific">Ignelater luminosus</name>
    <name type="common">Cucubano</name>
    <name type="synonym">Pyrophorus luminosus</name>
    <dbReference type="NCBI Taxonomy" id="2038154"/>
    <lineage>
        <taxon>Eukaryota</taxon>
        <taxon>Metazoa</taxon>
        <taxon>Ecdysozoa</taxon>
        <taxon>Arthropoda</taxon>
        <taxon>Hexapoda</taxon>
        <taxon>Insecta</taxon>
        <taxon>Pterygota</taxon>
        <taxon>Neoptera</taxon>
        <taxon>Endopterygota</taxon>
        <taxon>Coleoptera</taxon>
        <taxon>Polyphaga</taxon>
        <taxon>Elateriformia</taxon>
        <taxon>Elateroidea</taxon>
        <taxon>Elateridae</taxon>
        <taxon>Agrypninae</taxon>
        <taxon>Pyrophorini</taxon>
        <taxon>Ignelater</taxon>
    </lineage>
</organism>
<dbReference type="InterPro" id="IPR013783">
    <property type="entry name" value="Ig-like_fold"/>
</dbReference>
<feature type="domain" description="Ig-like" evidence="3">
    <location>
        <begin position="2"/>
        <end position="90"/>
    </location>
</feature>
<dbReference type="InterPro" id="IPR007110">
    <property type="entry name" value="Ig-like_dom"/>
</dbReference>
<dbReference type="InterPro" id="IPR013098">
    <property type="entry name" value="Ig_I-set"/>
</dbReference>
<dbReference type="SMART" id="SM00409">
    <property type="entry name" value="IG"/>
    <property type="match status" value="1"/>
</dbReference>
<dbReference type="AlphaFoldDB" id="A0A8K0FYH7"/>
<evidence type="ECO:0000256" key="2">
    <source>
        <dbReference type="SAM" id="Phobius"/>
    </source>
</evidence>
<name>A0A8K0FYH7_IGNLU</name>
<dbReference type="GO" id="GO:0050808">
    <property type="term" value="P:synapse organization"/>
    <property type="evidence" value="ECO:0007669"/>
    <property type="project" value="TreeGrafter"/>
</dbReference>
<dbReference type="GO" id="GO:0005886">
    <property type="term" value="C:plasma membrane"/>
    <property type="evidence" value="ECO:0007669"/>
    <property type="project" value="TreeGrafter"/>
</dbReference>
<dbReference type="Proteomes" id="UP000801492">
    <property type="component" value="Unassembled WGS sequence"/>
</dbReference>
<keyword evidence="2" id="KW-1133">Transmembrane helix</keyword>
<dbReference type="FunFam" id="2.60.40.10:FF:000877">
    <property type="entry name" value="CLUMA_CG002357, isoform A"/>
    <property type="match status" value="1"/>
</dbReference>
<keyword evidence="2" id="KW-0472">Membrane</keyword>
<dbReference type="Pfam" id="PF07679">
    <property type="entry name" value="I-set"/>
    <property type="match status" value="1"/>
</dbReference>
<comment type="caution">
    <text evidence="4">The sequence shown here is derived from an EMBL/GenBank/DDBJ whole genome shotgun (WGS) entry which is preliminary data.</text>
</comment>
<dbReference type="CDD" id="cd00096">
    <property type="entry name" value="Ig"/>
    <property type="match status" value="1"/>
</dbReference>
<dbReference type="GO" id="GO:0043025">
    <property type="term" value="C:neuronal cell body"/>
    <property type="evidence" value="ECO:0007669"/>
    <property type="project" value="TreeGrafter"/>
</dbReference>
<sequence>PPEVHVIRTWANTEGRLEVKLNCLINADPPAEVIWYQNSFPLQPTDRRFISSSGTTYTLTIRNVQFSDFGNYSCVVVNSIGKEKKYIEVSGKPGIAEIISPGYSNPNDYKLTWSVQSVFPILETKILFRRLLINTTYHHHDQWHDMVVRPNEISFNPESTERIQQYQLNGLVADSVYECLIQTKSQYGYSELSNLHQWFTSRVGRQVDLNSSSICKIYFYSFFYNFYIIISYVLKILLDTS</sequence>
<dbReference type="InterPro" id="IPR050958">
    <property type="entry name" value="Cell_Adh-Cytoskel_Orgn"/>
</dbReference>
<dbReference type="GO" id="GO:0030424">
    <property type="term" value="C:axon"/>
    <property type="evidence" value="ECO:0007669"/>
    <property type="project" value="TreeGrafter"/>
</dbReference>
<feature type="transmembrane region" description="Helical" evidence="2">
    <location>
        <begin position="217"/>
        <end position="238"/>
    </location>
</feature>
<keyword evidence="5" id="KW-1185">Reference proteome</keyword>
<evidence type="ECO:0000256" key="1">
    <source>
        <dbReference type="ARBA" id="ARBA00023319"/>
    </source>
</evidence>
<proteinExistence type="predicted"/>
<dbReference type="SMART" id="SM00408">
    <property type="entry name" value="IGc2"/>
    <property type="match status" value="1"/>
</dbReference>
<dbReference type="PANTHER" id="PTHR45080:SF38">
    <property type="entry name" value="FI23916P1-RELATED"/>
    <property type="match status" value="1"/>
</dbReference>
<dbReference type="GO" id="GO:0007156">
    <property type="term" value="P:homophilic cell adhesion via plasma membrane adhesion molecules"/>
    <property type="evidence" value="ECO:0007669"/>
    <property type="project" value="TreeGrafter"/>
</dbReference>
<dbReference type="EMBL" id="VTPC01089973">
    <property type="protein sequence ID" value="KAF2885285.1"/>
    <property type="molecule type" value="Genomic_DNA"/>
</dbReference>
<dbReference type="InterPro" id="IPR003599">
    <property type="entry name" value="Ig_sub"/>
</dbReference>
<evidence type="ECO:0000313" key="4">
    <source>
        <dbReference type="EMBL" id="KAF2885285.1"/>
    </source>
</evidence>
<dbReference type="InterPro" id="IPR003598">
    <property type="entry name" value="Ig_sub2"/>
</dbReference>
<dbReference type="OrthoDB" id="6159398at2759"/>
<evidence type="ECO:0000259" key="3">
    <source>
        <dbReference type="PROSITE" id="PS50835"/>
    </source>
</evidence>
<keyword evidence="2" id="KW-0812">Transmembrane</keyword>